<protein>
    <submittedName>
        <fullName evidence="2">DUF445 domain-containing protein</fullName>
    </submittedName>
</protein>
<keyword evidence="1" id="KW-1133">Transmembrane helix</keyword>
<reference evidence="3" key="1">
    <citation type="journal article" date="2021" name="ISME J.">
        <title>Evolutionary origin and ecological implication of a unique nif island in free-living Bradyrhizobium lineages.</title>
        <authorList>
            <person name="Tao J."/>
        </authorList>
    </citation>
    <scope>NUCLEOTIDE SEQUENCE [LARGE SCALE GENOMIC DNA]</scope>
    <source>
        <strain evidence="3">SZCCT0434</strain>
    </source>
</reference>
<feature type="transmembrane region" description="Helical" evidence="1">
    <location>
        <begin position="26"/>
        <end position="46"/>
    </location>
</feature>
<name>A0ABS5FSL4_9BRAD</name>
<keyword evidence="3" id="KW-1185">Reference proteome</keyword>
<dbReference type="EMBL" id="JAFCJH010000043">
    <property type="protein sequence ID" value="MBR0799736.1"/>
    <property type="molecule type" value="Genomic_DNA"/>
</dbReference>
<dbReference type="InterPro" id="IPR007383">
    <property type="entry name" value="DUF445"/>
</dbReference>
<dbReference type="Proteomes" id="UP001315278">
    <property type="component" value="Unassembled WGS sequence"/>
</dbReference>
<dbReference type="PANTHER" id="PTHR38442">
    <property type="entry name" value="INNER MEMBRANE PROTEIN-RELATED"/>
    <property type="match status" value="1"/>
</dbReference>
<keyword evidence="1" id="KW-0472">Membrane</keyword>
<evidence type="ECO:0000313" key="3">
    <source>
        <dbReference type="Proteomes" id="UP001315278"/>
    </source>
</evidence>
<sequence>MYDRTTIGAEPTPADTRLRDLRRMRALATALLVVMLLVFLATSMALPQWPWLAYPRAFAEAGMIGACADWFAVVALFRHPLGIPIPHTAIVPQSKQRIAVALGRFIANNFLSPRVVGDRIRDVDIAGWGTQWIERPSNAHGAAQRAVTAFQQALRATPRDEVNAFLSRQTLHGLAAVQAAPLASRVLTLLWAHGDAQAVIERLITSASTALANNRDTIKQKVSQRSYRFVPKWVDGIVADRVISGVSQTLEELREPGHPWRIELKAEVECLIDRLATDPEFLARGEEMKQRLLDNPAVIRQIDAMWGAIETRLNSAATSTTLAATIEAALMSVSTRIRDDAELRDRINRWLRVAALRTVASRRQEIAAFIRKVVENWDTETLITRIELQVGRDLQFIRINGTVVGGLVGLVIFTVSKWL</sequence>
<comment type="caution">
    <text evidence="2">The sequence shown here is derived from an EMBL/GenBank/DDBJ whole genome shotgun (WGS) entry which is preliminary data.</text>
</comment>
<keyword evidence="1" id="KW-0812">Transmembrane</keyword>
<gene>
    <name evidence="2" type="ORF">JQ615_30630</name>
</gene>
<evidence type="ECO:0000256" key="1">
    <source>
        <dbReference type="SAM" id="Phobius"/>
    </source>
</evidence>
<dbReference type="Pfam" id="PF04286">
    <property type="entry name" value="DUF445"/>
    <property type="match status" value="1"/>
</dbReference>
<organism evidence="2 3">
    <name type="scientific">Bradyrhizobium jicamae</name>
    <dbReference type="NCBI Taxonomy" id="280332"/>
    <lineage>
        <taxon>Bacteria</taxon>
        <taxon>Pseudomonadati</taxon>
        <taxon>Pseudomonadota</taxon>
        <taxon>Alphaproteobacteria</taxon>
        <taxon>Hyphomicrobiales</taxon>
        <taxon>Nitrobacteraceae</taxon>
        <taxon>Bradyrhizobium</taxon>
    </lineage>
</organism>
<proteinExistence type="predicted"/>
<dbReference type="RefSeq" id="WP_212494430.1">
    <property type="nucleotide sequence ID" value="NZ_JAFCJH010000043.1"/>
</dbReference>
<accession>A0ABS5FSL4</accession>
<evidence type="ECO:0000313" key="2">
    <source>
        <dbReference type="EMBL" id="MBR0799736.1"/>
    </source>
</evidence>
<dbReference type="PANTHER" id="PTHR38442:SF1">
    <property type="entry name" value="INNER MEMBRANE PROTEIN"/>
    <property type="match status" value="1"/>
</dbReference>